<keyword evidence="1" id="KW-0479">Metal-binding</keyword>
<evidence type="ECO:0000256" key="2">
    <source>
        <dbReference type="ARBA" id="ARBA00022737"/>
    </source>
</evidence>
<dbReference type="PANTHER" id="PTHR45942">
    <property type="entry name" value="PROTEIN PHOSPATASE 3 REGULATORY SUBUNIT B ALPHA ISOFORM TYPE 1"/>
    <property type="match status" value="1"/>
</dbReference>
<dbReference type="Pfam" id="PF13499">
    <property type="entry name" value="EF-hand_7"/>
    <property type="match status" value="1"/>
</dbReference>
<dbReference type="InterPro" id="IPR011992">
    <property type="entry name" value="EF-hand-dom_pair"/>
</dbReference>
<gene>
    <name evidence="6" type="ORF">LSP00402_LOCUS22741</name>
</gene>
<evidence type="ECO:0000256" key="1">
    <source>
        <dbReference type="ARBA" id="ARBA00022723"/>
    </source>
</evidence>
<feature type="region of interest" description="Disordered" evidence="4">
    <location>
        <begin position="72"/>
        <end position="95"/>
    </location>
</feature>
<dbReference type="PROSITE" id="PS50222">
    <property type="entry name" value="EF_HAND_2"/>
    <property type="match status" value="4"/>
</dbReference>
<feature type="compositionally biased region" description="Pro residues" evidence="4">
    <location>
        <begin position="274"/>
        <end position="284"/>
    </location>
</feature>
<keyword evidence="2" id="KW-0677">Repeat</keyword>
<feature type="domain" description="EF-hand" evidence="5">
    <location>
        <begin position="158"/>
        <end position="193"/>
    </location>
</feature>
<sequence>MSEKNVPEKLDTGESNSSIESIESKEVLEKLVQAFSKLDVNHDGTISKQEFITGILADPTIQKILHIPIEKSPAKSPVSGKTERRGSLKLREKDQQRRAVRTRNLGIALKYFKRIDTDDSGIIDVNEFSSFFHSKRLEEMIQGELAKPIFQTKNLSQQDSKMVKQLFDFLDSDKSGMVSYVELCEGMGPSLANEMFSTMDEDGNKYLGFDEILHALDSKFKEVKEQDRVKKLGELAKSCLQQSKISKKNQYARTSFVPSTLKLNDRKSQSSTPISPPVQKPPPVDLLEEYAKKVDDGPKSILDSLQKDKALEKLTE</sequence>
<feature type="domain" description="EF-hand" evidence="5">
    <location>
        <begin position="194"/>
        <end position="222"/>
    </location>
</feature>
<dbReference type="GO" id="GO:0005509">
    <property type="term" value="F:calcium ion binding"/>
    <property type="evidence" value="ECO:0007669"/>
    <property type="project" value="InterPro"/>
</dbReference>
<dbReference type="AlphaFoldDB" id="A0A7S2XIF6"/>
<dbReference type="SMART" id="SM00054">
    <property type="entry name" value="EFh"/>
    <property type="match status" value="4"/>
</dbReference>
<dbReference type="Gene3D" id="1.10.238.10">
    <property type="entry name" value="EF-hand"/>
    <property type="match status" value="2"/>
</dbReference>
<feature type="compositionally biased region" description="Basic and acidic residues" evidence="4">
    <location>
        <begin position="81"/>
        <end position="95"/>
    </location>
</feature>
<dbReference type="InterPro" id="IPR002048">
    <property type="entry name" value="EF_hand_dom"/>
</dbReference>
<evidence type="ECO:0000313" key="6">
    <source>
        <dbReference type="EMBL" id="CAD9778725.1"/>
    </source>
</evidence>
<dbReference type="PROSITE" id="PS00018">
    <property type="entry name" value="EF_HAND_1"/>
    <property type="match status" value="4"/>
</dbReference>
<feature type="domain" description="EF-hand" evidence="5">
    <location>
        <begin position="26"/>
        <end position="61"/>
    </location>
</feature>
<reference evidence="6" key="1">
    <citation type="submission" date="2021-01" db="EMBL/GenBank/DDBJ databases">
        <authorList>
            <person name="Corre E."/>
            <person name="Pelletier E."/>
            <person name="Niang G."/>
            <person name="Scheremetjew M."/>
            <person name="Finn R."/>
            <person name="Kale V."/>
            <person name="Holt S."/>
            <person name="Cochrane G."/>
            <person name="Meng A."/>
            <person name="Brown T."/>
            <person name="Cohen L."/>
        </authorList>
    </citation>
    <scope>NUCLEOTIDE SEQUENCE</scope>
    <source>
        <strain evidence="6">CCMP622</strain>
    </source>
</reference>
<protein>
    <recommendedName>
        <fullName evidence="5">EF-hand domain-containing protein</fullName>
    </recommendedName>
</protein>
<evidence type="ECO:0000259" key="5">
    <source>
        <dbReference type="PROSITE" id="PS50222"/>
    </source>
</evidence>
<name>A0A7S2XIF6_9EUKA</name>
<dbReference type="SUPFAM" id="SSF47473">
    <property type="entry name" value="EF-hand"/>
    <property type="match status" value="1"/>
</dbReference>
<proteinExistence type="predicted"/>
<organism evidence="6">
    <name type="scientific">Lotharella oceanica</name>
    <dbReference type="NCBI Taxonomy" id="641309"/>
    <lineage>
        <taxon>Eukaryota</taxon>
        <taxon>Sar</taxon>
        <taxon>Rhizaria</taxon>
        <taxon>Cercozoa</taxon>
        <taxon>Chlorarachniophyceae</taxon>
        <taxon>Lotharella</taxon>
    </lineage>
</organism>
<dbReference type="InterPro" id="IPR018247">
    <property type="entry name" value="EF_Hand_1_Ca_BS"/>
</dbReference>
<feature type="region of interest" description="Disordered" evidence="4">
    <location>
        <begin position="259"/>
        <end position="284"/>
    </location>
</feature>
<accession>A0A7S2XIF6</accession>
<evidence type="ECO:0000256" key="4">
    <source>
        <dbReference type="SAM" id="MobiDB-lite"/>
    </source>
</evidence>
<keyword evidence="3" id="KW-0106">Calcium</keyword>
<dbReference type="Pfam" id="PF13202">
    <property type="entry name" value="EF-hand_5"/>
    <property type="match status" value="1"/>
</dbReference>
<feature type="domain" description="EF-hand" evidence="5">
    <location>
        <begin position="103"/>
        <end position="138"/>
    </location>
</feature>
<dbReference type="EMBL" id="HBHP01036998">
    <property type="protein sequence ID" value="CAD9778725.1"/>
    <property type="molecule type" value="Transcribed_RNA"/>
</dbReference>
<evidence type="ECO:0000256" key="3">
    <source>
        <dbReference type="ARBA" id="ARBA00022837"/>
    </source>
</evidence>